<dbReference type="Proteomes" id="UP000215188">
    <property type="component" value="Unassembled WGS sequence"/>
</dbReference>
<sequence length="87" mass="9616">MSTPNPRIEKYELALKQALPIDALKIDDESHLHAGHAGAQGGAGHYRINIKSNAFNGLSRVQQHRLVYDALSAWMPHEIHALAIVIQ</sequence>
<dbReference type="InterPro" id="IPR036065">
    <property type="entry name" value="BolA-like_sf"/>
</dbReference>
<dbReference type="OrthoDB" id="5296536at2"/>
<protein>
    <submittedName>
        <fullName evidence="2">BolA family transcriptional regulator</fullName>
    </submittedName>
</protein>
<dbReference type="SUPFAM" id="SSF82657">
    <property type="entry name" value="BolA-like"/>
    <property type="match status" value="1"/>
</dbReference>
<gene>
    <name evidence="2" type="ORF">AOC33_09000</name>
</gene>
<accession>A0A229FST8</accession>
<evidence type="ECO:0000313" key="3">
    <source>
        <dbReference type="Proteomes" id="UP000215188"/>
    </source>
</evidence>
<comment type="similarity">
    <text evidence="1">Belongs to the BolA/IbaG family.</text>
</comment>
<dbReference type="PANTHER" id="PTHR46230">
    <property type="match status" value="1"/>
</dbReference>
<proteinExistence type="inferred from homology"/>
<keyword evidence="3" id="KW-1185">Reference proteome</keyword>
<dbReference type="Gene3D" id="3.30.300.90">
    <property type="entry name" value="BolA-like"/>
    <property type="match status" value="1"/>
</dbReference>
<dbReference type="PIRSF" id="PIRSF003113">
    <property type="entry name" value="BolA"/>
    <property type="match status" value="1"/>
</dbReference>
<dbReference type="GO" id="GO:0016226">
    <property type="term" value="P:iron-sulfur cluster assembly"/>
    <property type="evidence" value="ECO:0007669"/>
    <property type="project" value="TreeGrafter"/>
</dbReference>
<evidence type="ECO:0000256" key="1">
    <source>
        <dbReference type="RuleBase" id="RU003860"/>
    </source>
</evidence>
<name>A0A229FST8_9BURK</name>
<comment type="caution">
    <text evidence="2">The sequence shown here is derived from an EMBL/GenBank/DDBJ whole genome shotgun (WGS) entry which is preliminary data.</text>
</comment>
<dbReference type="AlphaFoldDB" id="A0A229FST8"/>
<organism evidence="2 3">
    <name type="scientific">Polynucleobacter cosmopolitanus</name>
    <dbReference type="NCBI Taxonomy" id="351345"/>
    <lineage>
        <taxon>Bacteria</taxon>
        <taxon>Pseudomonadati</taxon>
        <taxon>Pseudomonadota</taxon>
        <taxon>Betaproteobacteria</taxon>
        <taxon>Burkholderiales</taxon>
        <taxon>Burkholderiaceae</taxon>
        <taxon>Polynucleobacter</taxon>
    </lineage>
</organism>
<dbReference type="EMBL" id="NJGG01000003">
    <property type="protein sequence ID" value="OXL14628.1"/>
    <property type="molecule type" value="Genomic_DNA"/>
</dbReference>
<dbReference type="InterPro" id="IPR002634">
    <property type="entry name" value="BolA"/>
</dbReference>
<evidence type="ECO:0000313" key="2">
    <source>
        <dbReference type="EMBL" id="OXL14628.1"/>
    </source>
</evidence>
<dbReference type="PANTHER" id="PTHR46230:SF7">
    <property type="entry name" value="BOLA-LIKE PROTEIN 1"/>
    <property type="match status" value="1"/>
</dbReference>
<reference evidence="2 3" key="1">
    <citation type="submission" date="2017-06" db="EMBL/GenBank/DDBJ databases">
        <title>Reclassification of a Polynucleobacter cosmopolitanus strain isolated from tropical Lake Victoria as Polynucleobacter victoriensis comb. nov.</title>
        <authorList>
            <person name="Hahn M.W."/>
        </authorList>
    </citation>
    <scope>NUCLEOTIDE SEQUENCE [LARGE SCALE GENOMIC DNA]</scope>
    <source>
        <strain evidence="2 3">MWH-MoIso2</strain>
    </source>
</reference>
<dbReference type="RefSeq" id="WP_089516671.1">
    <property type="nucleotide sequence ID" value="NZ_NJGG01000003.1"/>
</dbReference>
<dbReference type="Pfam" id="PF01722">
    <property type="entry name" value="BolA"/>
    <property type="match status" value="1"/>
</dbReference>